<dbReference type="InterPro" id="IPR002528">
    <property type="entry name" value="MATE_fam"/>
</dbReference>
<dbReference type="Proteomes" id="UP000734854">
    <property type="component" value="Unassembled WGS sequence"/>
</dbReference>
<feature type="transmembrane region" description="Helical" evidence="6">
    <location>
        <begin position="114"/>
        <end position="136"/>
    </location>
</feature>
<sequence>MSSVALLSSFAADEAVAAFGIAGRAWEESKKLWTIVGPAMVTRLAMNAMIVVTQAFVGHLGDLQLASMTIATTVIVGFNFGLLLGMASAMETLCGQAYGAKRLPMLGVYLQRSWLILSLCALLLLPMYAFAAPFLVLIGQPTDLATGAGRLSLLFIPVHFSFALLLPQQRFLQCQGKNLVNAAISVAALLLHLLLTWLFVTVLQLGLDGAAIALNVSWWLTTLGQFCYIVGGGCPLSWEGFTKEAFFGLPDFLKLSASSGVMLCLENWYYKILVLLAGYMKNAKIAVDALSICMNLNSWEIMIPMAFFAGTGVRVATELGAGNGKGARFAAAVSVATSTVIGLFFWLLIMIFHDKYAYIFTSSEEIAKAVDRISILLAFTVLLNSVQPILSGVAVGSGWQALVAYVNIGSYYIIGVPLGILLGWITNLGIWGLWAGMIGGTAVQTFILVLKTVRCDWDKEASNANVRIQKWAKPAGSEVR</sequence>
<keyword evidence="3 6" id="KW-0812">Transmembrane</keyword>
<feature type="transmembrane region" description="Helical" evidence="6">
    <location>
        <begin position="179"/>
        <end position="200"/>
    </location>
</feature>
<evidence type="ECO:0000313" key="7">
    <source>
        <dbReference type="EMBL" id="KAG6490193.1"/>
    </source>
</evidence>
<dbReference type="GO" id="GO:1990961">
    <property type="term" value="P:xenobiotic detoxification by transmembrane export across the plasma membrane"/>
    <property type="evidence" value="ECO:0007669"/>
    <property type="project" value="InterPro"/>
</dbReference>
<evidence type="ECO:0000256" key="2">
    <source>
        <dbReference type="ARBA" id="ARBA00010199"/>
    </source>
</evidence>
<evidence type="ECO:0000256" key="4">
    <source>
        <dbReference type="ARBA" id="ARBA00022989"/>
    </source>
</evidence>
<feature type="transmembrane region" description="Helical" evidence="6">
    <location>
        <begin position="70"/>
        <end position="93"/>
    </location>
</feature>
<dbReference type="GO" id="GO:0016020">
    <property type="term" value="C:membrane"/>
    <property type="evidence" value="ECO:0007669"/>
    <property type="project" value="UniProtKB-SubCell"/>
</dbReference>
<dbReference type="AlphaFoldDB" id="A0A8J5FMT3"/>
<feature type="transmembrane region" description="Helical" evidence="6">
    <location>
        <begin position="329"/>
        <end position="353"/>
    </location>
</feature>
<comment type="subcellular location">
    <subcellularLocation>
        <location evidence="1">Membrane</location>
        <topology evidence="1">Multi-pass membrane protein</topology>
    </subcellularLocation>
</comment>
<keyword evidence="5 6" id="KW-0472">Membrane</keyword>
<dbReference type="GO" id="GO:0015297">
    <property type="term" value="F:antiporter activity"/>
    <property type="evidence" value="ECO:0007669"/>
    <property type="project" value="InterPro"/>
</dbReference>
<name>A0A8J5FMT3_ZINOF</name>
<feature type="transmembrane region" description="Helical" evidence="6">
    <location>
        <begin position="402"/>
        <end position="425"/>
    </location>
</feature>
<dbReference type="PANTHER" id="PTHR11206">
    <property type="entry name" value="MULTIDRUG RESISTANCE PROTEIN"/>
    <property type="match status" value="1"/>
</dbReference>
<organism evidence="7 8">
    <name type="scientific">Zingiber officinale</name>
    <name type="common">Ginger</name>
    <name type="synonym">Amomum zingiber</name>
    <dbReference type="NCBI Taxonomy" id="94328"/>
    <lineage>
        <taxon>Eukaryota</taxon>
        <taxon>Viridiplantae</taxon>
        <taxon>Streptophyta</taxon>
        <taxon>Embryophyta</taxon>
        <taxon>Tracheophyta</taxon>
        <taxon>Spermatophyta</taxon>
        <taxon>Magnoliopsida</taxon>
        <taxon>Liliopsida</taxon>
        <taxon>Zingiberales</taxon>
        <taxon>Zingiberaceae</taxon>
        <taxon>Zingiber</taxon>
    </lineage>
</organism>
<keyword evidence="4 6" id="KW-1133">Transmembrane helix</keyword>
<feature type="transmembrane region" description="Helical" evidence="6">
    <location>
        <begin position="373"/>
        <end position="395"/>
    </location>
</feature>
<comment type="caution">
    <text evidence="7">The sequence shown here is derived from an EMBL/GenBank/DDBJ whole genome shotgun (WGS) entry which is preliminary data.</text>
</comment>
<comment type="caution">
    <text evidence="6">Lacks conserved residue(s) required for the propagation of feature annotation.</text>
</comment>
<dbReference type="EMBL" id="JACMSC010000014">
    <property type="protein sequence ID" value="KAG6490193.1"/>
    <property type="molecule type" value="Genomic_DNA"/>
</dbReference>
<feature type="transmembrane region" description="Helical" evidence="6">
    <location>
        <begin position="212"/>
        <end position="231"/>
    </location>
</feature>
<dbReference type="NCBIfam" id="TIGR00797">
    <property type="entry name" value="matE"/>
    <property type="match status" value="1"/>
</dbReference>
<evidence type="ECO:0000313" key="8">
    <source>
        <dbReference type="Proteomes" id="UP000734854"/>
    </source>
</evidence>
<evidence type="ECO:0000256" key="6">
    <source>
        <dbReference type="RuleBase" id="RU004914"/>
    </source>
</evidence>
<protein>
    <recommendedName>
        <fullName evidence="6">Protein DETOXIFICATION</fullName>
    </recommendedName>
    <alternativeName>
        <fullName evidence="6">Multidrug and toxic compound extrusion protein</fullName>
    </alternativeName>
</protein>
<proteinExistence type="inferred from homology"/>
<gene>
    <name evidence="7" type="ORF">ZIOFF_051478</name>
</gene>
<evidence type="ECO:0000256" key="1">
    <source>
        <dbReference type="ARBA" id="ARBA00004141"/>
    </source>
</evidence>
<feature type="transmembrane region" description="Helical" evidence="6">
    <location>
        <begin position="431"/>
        <end position="450"/>
    </location>
</feature>
<dbReference type="CDD" id="cd13132">
    <property type="entry name" value="MATE_eukaryotic"/>
    <property type="match status" value="1"/>
</dbReference>
<comment type="similarity">
    <text evidence="2 6">Belongs to the multi antimicrobial extrusion (MATE) (TC 2.A.66.1) family.</text>
</comment>
<evidence type="ECO:0000256" key="3">
    <source>
        <dbReference type="ARBA" id="ARBA00022692"/>
    </source>
</evidence>
<reference evidence="7 8" key="1">
    <citation type="submission" date="2020-08" db="EMBL/GenBank/DDBJ databases">
        <title>Plant Genome Project.</title>
        <authorList>
            <person name="Zhang R.-G."/>
        </authorList>
    </citation>
    <scope>NUCLEOTIDE SEQUENCE [LARGE SCALE GENOMIC DNA]</scope>
    <source>
        <tissue evidence="7">Rhizome</tissue>
    </source>
</reference>
<dbReference type="Pfam" id="PF01554">
    <property type="entry name" value="MatE"/>
    <property type="match status" value="2"/>
</dbReference>
<keyword evidence="8" id="KW-1185">Reference proteome</keyword>
<accession>A0A8J5FMT3</accession>
<feature type="transmembrane region" description="Helical" evidence="6">
    <location>
        <begin position="148"/>
        <end position="167"/>
    </location>
</feature>
<dbReference type="GO" id="GO:0042910">
    <property type="term" value="F:xenobiotic transmembrane transporter activity"/>
    <property type="evidence" value="ECO:0007669"/>
    <property type="project" value="InterPro"/>
</dbReference>
<evidence type="ECO:0000256" key="5">
    <source>
        <dbReference type="ARBA" id="ARBA00023136"/>
    </source>
</evidence>
<dbReference type="InterPro" id="IPR045069">
    <property type="entry name" value="MATE_euk"/>
</dbReference>